<comment type="caution">
    <text evidence="2">The sequence shown here is derived from an EMBL/GenBank/DDBJ whole genome shotgun (WGS) entry which is preliminary data.</text>
</comment>
<evidence type="ECO:0000313" key="2">
    <source>
        <dbReference type="EMBL" id="RCK80215.1"/>
    </source>
</evidence>
<dbReference type="EMBL" id="QOQW01000007">
    <property type="protein sequence ID" value="RCK80215.1"/>
    <property type="molecule type" value="Genomic_DNA"/>
</dbReference>
<evidence type="ECO:0008006" key="4">
    <source>
        <dbReference type="Google" id="ProtNLM"/>
    </source>
</evidence>
<evidence type="ECO:0000256" key="1">
    <source>
        <dbReference type="SAM" id="MobiDB-lite"/>
    </source>
</evidence>
<dbReference type="Gene3D" id="1.25.40.10">
    <property type="entry name" value="Tetratricopeptide repeat domain"/>
    <property type="match status" value="1"/>
</dbReference>
<dbReference type="PROSITE" id="PS51257">
    <property type="entry name" value="PROKAR_LIPOPROTEIN"/>
    <property type="match status" value="1"/>
</dbReference>
<accession>A0A367ZPZ5</accession>
<reference evidence="2 3" key="1">
    <citation type="submission" date="2018-05" db="EMBL/GenBank/DDBJ databases">
        <title>A metagenomic window into the 2 km-deep terrestrial subsurface aquifer revealed taxonomically and functionally diverse microbial community comprising novel uncultured bacterial lineages.</title>
        <authorList>
            <person name="Kadnikov V.V."/>
            <person name="Mardanov A.V."/>
            <person name="Beletsky A.V."/>
            <person name="Banks D."/>
            <person name="Pimenov N.V."/>
            <person name="Frank Y.A."/>
            <person name="Karnachuk O.V."/>
            <person name="Ravin N.V."/>
        </authorList>
    </citation>
    <scope>NUCLEOTIDE SEQUENCE [LARGE SCALE GENOMIC DNA]</scope>
    <source>
        <strain evidence="2">BY5</strain>
    </source>
</reference>
<name>A0A367ZPZ5_9BACT</name>
<dbReference type="AlphaFoldDB" id="A0A367ZPZ5"/>
<dbReference type="InterPro" id="IPR011990">
    <property type="entry name" value="TPR-like_helical_dom_sf"/>
</dbReference>
<gene>
    <name evidence="2" type="ORF">OZSIB_3397</name>
</gene>
<proteinExistence type="predicted"/>
<evidence type="ECO:0000313" key="3">
    <source>
        <dbReference type="Proteomes" id="UP000252355"/>
    </source>
</evidence>
<protein>
    <recommendedName>
        <fullName evidence="4">Tetratricopeptide repeat protein</fullName>
    </recommendedName>
</protein>
<feature type="region of interest" description="Disordered" evidence="1">
    <location>
        <begin position="284"/>
        <end position="304"/>
    </location>
</feature>
<dbReference type="Proteomes" id="UP000252355">
    <property type="component" value="Unassembled WGS sequence"/>
</dbReference>
<dbReference type="SUPFAM" id="SSF48452">
    <property type="entry name" value="TPR-like"/>
    <property type="match status" value="1"/>
</dbReference>
<sequence length="304" mass="33856">MRRFRRALGLSTPVVALACLAILGWHLCTAGPAPALAGEMPRPLREAAGLFQAGRFDEARTLALSVHRAFPREIEPLLLLGRIDVAAGRLADAWTWIRLAGAISPRHPLVQTYRQLFAAWEHRHGPLTTDYLPLPGPDPDLTARRFRKGWFGPSFLHTAPRLDSALATAPVPIATPLGSAPPTLEPILSRSSLYPTSDRLVRDGWARDAEDALARHQFLPAYLLYSKLLSAEPDRPTWLVGKARSCLGLGRFREAVTLLDPFVAGERELDNSLSREMVDELYRQARAGPATRQRRWPRPDDRRP</sequence>
<organism evidence="2 3">
    <name type="scientific">Candidatus Ozemobacter sibiricus</name>
    <dbReference type="NCBI Taxonomy" id="2268124"/>
    <lineage>
        <taxon>Bacteria</taxon>
        <taxon>Candidatus Ozemobacteria</taxon>
        <taxon>Candidatus Ozemobacterales</taxon>
        <taxon>Candidatus Ozemobacteraceae</taxon>
        <taxon>Candidatus Ozemobacter</taxon>
    </lineage>
</organism>